<keyword evidence="1 7" id="KW-1003">Cell membrane</keyword>
<evidence type="ECO:0000256" key="2">
    <source>
        <dbReference type="ARBA" id="ARBA00022692"/>
    </source>
</evidence>
<dbReference type="HAMAP" id="MF_02065">
    <property type="entry name" value="MltG"/>
    <property type="match status" value="1"/>
</dbReference>
<evidence type="ECO:0000256" key="5">
    <source>
        <dbReference type="ARBA" id="ARBA00023239"/>
    </source>
</evidence>
<dbReference type="GO" id="GO:0071555">
    <property type="term" value="P:cell wall organization"/>
    <property type="evidence" value="ECO:0007669"/>
    <property type="project" value="UniProtKB-KW"/>
</dbReference>
<protein>
    <recommendedName>
        <fullName evidence="7">Endolytic murein transglycosylase</fullName>
        <ecNumber evidence="7">4.2.2.29</ecNumber>
    </recommendedName>
    <alternativeName>
        <fullName evidence="7">Peptidoglycan lytic transglycosylase</fullName>
    </alternativeName>
    <alternativeName>
        <fullName evidence="7">Peptidoglycan polymerization terminase</fullName>
    </alternativeName>
</protein>
<dbReference type="PANTHER" id="PTHR30518">
    <property type="entry name" value="ENDOLYTIC MUREIN TRANSGLYCOSYLASE"/>
    <property type="match status" value="1"/>
</dbReference>
<dbReference type="EMBL" id="SJZI01000002">
    <property type="protein sequence ID" value="TCJ19277.1"/>
    <property type="molecule type" value="Genomic_DNA"/>
</dbReference>
<name>A0A4R1BPM2_9BACT</name>
<dbReference type="AlphaFoldDB" id="A0A4R1BPM2"/>
<dbReference type="EC" id="4.2.2.29" evidence="7"/>
<keyword evidence="9" id="KW-1185">Reference proteome</keyword>
<dbReference type="Gene3D" id="3.30.160.60">
    <property type="entry name" value="Classic Zinc Finger"/>
    <property type="match status" value="1"/>
</dbReference>
<reference evidence="8 9" key="1">
    <citation type="submission" date="2019-03" db="EMBL/GenBank/DDBJ databases">
        <authorList>
            <person name="Kim M.K.M."/>
        </authorList>
    </citation>
    <scope>NUCLEOTIDE SEQUENCE [LARGE SCALE GENOMIC DNA]</scope>
    <source>
        <strain evidence="8 9">17J68-12</strain>
    </source>
</reference>
<dbReference type="RefSeq" id="WP_131446447.1">
    <property type="nucleotide sequence ID" value="NZ_SJZI01000002.1"/>
</dbReference>
<dbReference type="InterPro" id="IPR003770">
    <property type="entry name" value="MLTG-like"/>
</dbReference>
<dbReference type="Gene3D" id="3.30.1490.480">
    <property type="entry name" value="Endolytic murein transglycosylase"/>
    <property type="match status" value="1"/>
</dbReference>
<keyword evidence="4 7" id="KW-0472">Membrane</keyword>
<evidence type="ECO:0000313" key="9">
    <source>
        <dbReference type="Proteomes" id="UP000295334"/>
    </source>
</evidence>
<dbReference type="GO" id="GO:0008932">
    <property type="term" value="F:lytic endotransglycosylase activity"/>
    <property type="evidence" value="ECO:0007669"/>
    <property type="project" value="UniProtKB-UniRule"/>
</dbReference>
<gene>
    <name evidence="7 8" type="primary">mltG</name>
    <name evidence="8" type="ORF">EPD60_02335</name>
</gene>
<evidence type="ECO:0000256" key="7">
    <source>
        <dbReference type="HAMAP-Rule" id="MF_02065"/>
    </source>
</evidence>
<organism evidence="8 9">
    <name type="scientific">Flaviaesturariibacter flavus</name>
    <dbReference type="NCBI Taxonomy" id="2502780"/>
    <lineage>
        <taxon>Bacteria</taxon>
        <taxon>Pseudomonadati</taxon>
        <taxon>Bacteroidota</taxon>
        <taxon>Chitinophagia</taxon>
        <taxon>Chitinophagales</taxon>
        <taxon>Chitinophagaceae</taxon>
        <taxon>Flaviaestuariibacter</taxon>
    </lineage>
</organism>
<dbReference type="NCBIfam" id="TIGR00247">
    <property type="entry name" value="endolytic transglycosylase MltG"/>
    <property type="match status" value="1"/>
</dbReference>
<keyword evidence="2 7" id="KW-0812">Transmembrane</keyword>
<evidence type="ECO:0000256" key="6">
    <source>
        <dbReference type="ARBA" id="ARBA00023316"/>
    </source>
</evidence>
<proteinExistence type="inferred from homology"/>
<dbReference type="GO" id="GO:0005886">
    <property type="term" value="C:plasma membrane"/>
    <property type="evidence" value="ECO:0007669"/>
    <property type="project" value="UniProtKB-UniRule"/>
</dbReference>
<keyword evidence="3 7" id="KW-1133">Transmembrane helix</keyword>
<comment type="caution">
    <text evidence="8">The sequence shown here is derived from an EMBL/GenBank/DDBJ whole genome shotgun (WGS) entry which is preliminary data.</text>
</comment>
<comment type="catalytic activity">
    <reaction evidence="7">
        <text>a peptidoglycan chain = a peptidoglycan chain with N-acetyl-1,6-anhydromuramyl-[peptide] at the reducing end + a peptidoglycan chain with N-acetylglucosamine at the non-reducing end.</text>
        <dbReference type="EC" id="4.2.2.29"/>
    </reaction>
</comment>
<sequence length="344" mass="38294">MRRILLLIFLVLFLAAIGAAWILLGPGTGFEGRKGTLYISSAAPTREAVLDSIGKRQIVRSPRAFQWLASRLGYWGRIHPGKYEFSEGTSLLTIVRTLRNGTQTPVKLTIKKLRTPGDLAEIVGNKFEMDSAQFMAFFRNPDSMAAFKVTPDKAMTLIFPDTYTYNWTAGPRQVLRKLADVAAGFWTNERLDKAKKLGLSKEDAYTLASIVEEETNAQEEKGNIASVYLNRMHKGMRLQADPTVKYAVGDFSITRVLQVHTAVASPFNTYQVTGLPPGPICTPQRKTIDAVLDSPKTDYLFFVANPEKPGTHTFTATYGEHLANAKAYHQALDERAQKNKSSER</sequence>
<keyword evidence="6 7" id="KW-0961">Cell wall biogenesis/degradation</keyword>
<feature type="site" description="Important for catalytic activity" evidence="7">
    <location>
        <position position="214"/>
    </location>
</feature>
<accession>A0A4R1BPM2</accession>
<comment type="similarity">
    <text evidence="7">Belongs to the transglycosylase MltG family.</text>
</comment>
<evidence type="ECO:0000256" key="3">
    <source>
        <dbReference type="ARBA" id="ARBA00022989"/>
    </source>
</evidence>
<keyword evidence="5 7" id="KW-0456">Lyase</keyword>
<dbReference type="PANTHER" id="PTHR30518:SF2">
    <property type="entry name" value="ENDOLYTIC MUREIN TRANSGLYCOSYLASE"/>
    <property type="match status" value="1"/>
</dbReference>
<comment type="function">
    <text evidence="7">Functions as a peptidoglycan terminase that cleaves nascent peptidoglycan strands endolytically to terminate their elongation.</text>
</comment>
<evidence type="ECO:0000256" key="4">
    <source>
        <dbReference type="ARBA" id="ARBA00023136"/>
    </source>
</evidence>
<dbReference type="Proteomes" id="UP000295334">
    <property type="component" value="Unassembled WGS sequence"/>
</dbReference>
<dbReference type="CDD" id="cd08010">
    <property type="entry name" value="MltG_like"/>
    <property type="match status" value="1"/>
</dbReference>
<dbReference type="Pfam" id="PF02618">
    <property type="entry name" value="YceG"/>
    <property type="match status" value="1"/>
</dbReference>
<dbReference type="OrthoDB" id="9814591at2"/>
<evidence type="ECO:0000313" key="8">
    <source>
        <dbReference type="EMBL" id="TCJ19277.1"/>
    </source>
</evidence>
<evidence type="ECO:0000256" key="1">
    <source>
        <dbReference type="ARBA" id="ARBA00022475"/>
    </source>
</evidence>
<dbReference type="GO" id="GO:0009252">
    <property type="term" value="P:peptidoglycan biosynthetic process"/>
    <property type="evidence" value="ECO:0007669"/>
    <property type="project" value="UniProtKB-UniRule"/>
</dbReference>